<feature type="domain" description="FAD-binding" evidence="1">
    <location>
        <begin position="4"/>
        <end position="332"/>
    </location>
</feature>
<evidence type="ECO:0000313" key="2">
    <source>
        <dbReference type="EMBL" id="MBB4693034.1"/>
    </source>
</evidence>
<gene>
    <name evidence="2" type="ORF">BKA14_003182</name>
</gene>
<accession>A0A7W7CRI3</accession>
<dbReference type="SUPFAM" id="SSF51905">
    <property type="entry name" value="FAD/NAD(P)-binding domain"/>
    <property type="match status" value="1"/>
</dbReference>
<dbReference type="InterPro" id="IPR036188">
    <property type="entry name" value="FAD/NAD-bd_sf"/>
</dbReference>
<dbReference type="Pfam" id="PF01494">
    <property type="entry name" value="FAD_binding_3"/>
    <property type="match status" value="1"/>
</dbReference>
<dbReference type="GO" id="GO:0071949">
    <property type="term" value="F:FAD binding"/>
    <property type="evidence" value="ECO:0007669"/>
    <property type="project" value="InterPro"/>
</dbReference>
<dbReference type="Gene3D" id="3.50.50.60">
    <property type="entry name" value="FAD/NAD(P)-binding domain"/>
    <property type="match status" value="1"/>
</dbReference>
<dbReference type="Gene3D" id="3.30.9.10">
    <property type="entry name" value="D-Amino Acid Oxidase, subunit A, domain 2"/>
    <property type="match status" value="1"/>
</dbReference>
<dbReference type="RefSeq" id="WP_184951697.1">
    <property type="nucleotide sequence ID" value="NZ_BOMC01000089.1"/>
</dbReference>
<reference evidence="2 3" key="1">
    <citation type="submission" date="2020-08" db="EMBL/GenBank/DDBJ databases">
        <title>Sequencing the genomes of 1000 actinobacteria strains.</title>
        <authorList>
            <person name="Klenk H.-P."/>
        </authorList>
    </citation>
    <scope>NUCLEOTIDE SEQUENCE [LARGE SCALE GENOMIC DNA]</scope>
    <source>
        <strain evidence="2 3">DSM 45518</strain>
    </source>
</reference>
<sequence length="397" mass="43038">MTKTVLISGAGIAGVSLAFWLRRHGFTPTVVERAPALRDGGYKVDIRGAAIPVVQRMGLLDRVRELRTDVRSGAVVDRTGRRVASMNGDSFGAREDDDAEILRGDLNRLIFESTRDEIDYRFGDSVTAINGTEVTFAGGRTESFDLIVGADGVHSRTRALAFGPEREYVRDLGYRVAIYTVPNHLGIDREELTYVSPGRTTLVYSTARDTGAKAMFLFTAPEGIDESDPRRALREAYADQGWEVPRLLEAVDAAPDFYYDTLSQVHMDSWSTGNVALVGDAAHCAAPSSGQGTSLGLVGGYVLAGELAAAGGDHGAGFAAYERRMRPFAERNQKLGPANIKRMVLGSKGQVRTSMTMLSVMSKLPGRDRLMAAMMAPLHKAANAIDVPDYEETRRAA</sequence>
<dbReference type="Proteomes" id="UP000542742">
    <property type="component" value="Unassembled WGS sequence"/>
</dbReference>
<evidence type="ECO:0000313" key="3">
    <source>
        <dbReference type="Proteomes" id="UP000542742"/>
    </source>
</evidence>
<protein>
    <submittedName>
        <fullName evidence="2">2-polyprenyl-6-methoxyphenol hydroxylase-like FAD-dependent oxidoreductase</fullName>
    </submittedName>
</protein>
<dbReference type="PANTHER" id="PTHR46865">
    <property type="entry name" value="OXIDOREDUCTASE-RELATED"/>
    <property type="match status" value="1"/>
</dbReference>
<organism evidence="2 3">
    <name type="scientific">Paractinoplanes abujensis</name>
    <dbReference type="NCBI Taxonomy" id="882441"/>
    <lineage>
        <taxon>Bacteria</taxon>
        <taxon>Bacillati</taxon>
        <taxon>Actinomycetota</taxon>
        <taxon>Actinomycetes</taxon>
        <taxon>Micromonosporales</taxon>
        <taxon>Micromonosporaceae</taxon>
        <taxon>Paractinoplanes</taxon>
    </lineage>
</organism>
<dbReference type="EMBL" id="JACHMF010000001">
    <property type="protein sequence ID" value="MBB4693034.1"/>
    <property type="molecule type" value="Genomic_DNA"/>
</dbReference>
<dbReference type="InterPro" id="IPR051704">
    <property type="entry name" value="FAD_aromatic-hydroxylase"/>
</dbReference>
<keyword evidence="3" id="KW-1185">Reference proteome</keyword>
<proteinExistence type="predicted"/>
<dbReference type="AlphaFoldDB" id="A0A7W7CRI3"/>
<evidence type="ECO:0000259" key="1">
    <source>
        <dbReference type="Pfam" id="PF01494"/>
    </source>
</evidence>
<name>A0A7W7CRI3_9ACTN</name>
<dbReference type="PRINTS" id="PR00420">
    <property type="entry name" value="RNGMNOXGNASE"/>
</dbReference>
<dbReference type="PANTHER" id="PTHR46865:SF2">
    <property type="entry name" value="MONOOXYGENASE"/>
    <property type="match status" value="1"/>
</dbReference>
<dbReference type="InterPro" id="IPR002938">
    <property type="entry name" value="FAD-bd"/>
</dbReference>
<comment type="caution">
    <text evidence="2">The sequence shown here is derived from an EMBL/GenBank/DDBJ whole genome shotgun (WGS) entry which is preliminary data.</text>
</comment>